<evidence type="ECO:0000256" key="8">
    <source>
        <dbReference type="ARBA" id="ARBA00023136"/>
    </source>
</evidence>
<keyword evidence="7 9" id="KW-0129">CBS domain</keyword>
<dbReference type="Proteomes" id="UP000050874">
    <property type="component" value="Unassembled WGS sequence"/>
</dbReference>
<dbReference type="PANTHER" id="PTHR22777:SF32">
    <property type="entry name" value="UPF0053 INNER MEMBRANE PROTEIN YFJD"/>
    <property type="match status" value="1"/>
</dbReference>
<dbReference type="Pfam" id="PF00571">
    <property type="entry name" value="CBS"/>
    <property type="match status" value="2"/>
</dbReference>
<accession>A0A0R2PQS0</accession>
<dbReference type="PANTHER" id="PTHR22777">
    <property type="entry name" value="HEMOLYSIN-RELATED"/>
    <property type="match status" value="1"/>
</dbReference>
<evidence type="ECO:0000256" key="6">
    <source>
        <dbReference type="ARBA" id="ARBA00022989"/>
    </source>
</evidence>
<sequence>MGTNSISFLLTALIVLLIFSAFSSGSETGMMASNKVKLRNLSKKSKGARRALKLLERPDVLLASILVGNNFANILASALVTILMIDYFDGNVLLGSMILTLVILIFSEITPKTVASVHPEIFATKSSWILKNLVWIFKPLVWLTNIISSRLLNALNIDPKQSASNDNLNSDELRTLLDEHGELIPSQSRDMLSSILGMEELTVEDIMTPHAEIIGINLNGSVANAQEIIASTYYSRLPVFYDTIDSIVGMLHLKDSHQFIEAMESKIDVKSILSDATFISQSTTLSRQLSQFQKQDSNLGLVVDEYGEIQGLMTMEDIFNEIVGKFGAAKDDLDKEFVQRKDGSIIADGNSKIRDLNNHLGWDLDEDGSKTINGAIIDHLDQIPQENVCLELGGYRIEVLLIEENFISKVKINKKGS</sequence>
<name>A0A0R2PQS0_9GAMM</name>
<dbReference type="InterPro" id="IPR002550">
    <property type="entry name" value="CNNM"/>
</dbReference>
<keyword evidence="5" id="KW-0677">Repeat</keyword>
<evidence type="ECO:0000313" key="15">
    <source>
        <dbReference type="Proteomes" id="UP000050874"/>
    </source>
</evidence>
<dbReference type="Gene3D" id="3.30.465.10">
    <property type="match status" value="1"/>
</dbReference>
<keyword evidence="3" id="KW-1003">Cell membrane</keyword>
<organism evidence="14 15">
    <name type="scientific">SAR86 cluster bacterium BACL1 MAG-120920-bin57</name>
    <dbReference type="NCBI Taxonomy" id="1655571"/>
    <lineage>
        <taxon>Bacteria</taxon>
        <taxon>Pseudomonadati</taxon>
        <taxon>Pseudomonadota</taxon>
        <taxon>Gammaproteobacteria</taxon>
        <taxon>SAR86 cluster</taxon>
    </lineage>
</organism>
<evidence type="ECO:0000256" key="11">
    <source>
        <dbReference type="SAM" id="Phobius"/>
    </source>
</evidence>
<comment type="similarity">
    <text evidence="2">Belongs to the UPF0053 family.</text>
</comment>
<evidence type="ECO:0008006" key="16">
    <source>
        <dbReference type="Google" id="ProtNLM"/>
    </source>
</evidence>
<dbReference type="InterPro" id="IPR005170">
    <property type="entry name" value="Transptr-assoc_dom"/>
</dbReference>
<dbReference type="Pfam" id="PF01595">
    <property type="entry name" value="CNNM"/>
    <property type="match status" value="1"/>
</dbReference>
<evidence type="ECO:0000259" key="13">
    <source>
        <dbReference type="PROSITE" id="PS51846"/>
    </source>
</evidence>
<dbReference type="InterPro" id="IPR044751">
    <property type="entry name" value="Ion_transp-like_CBS"/>
</dbReference>
<protein>
    <recommendedName>
        <fullName evidence="16">Magnesium/cobalt efflux protein</fullName>
    </recommendedName>
</protein>
<dbReference type="InterPro" id="IPR000644">
    <property type="entry name" value="CBS_dom"/>
</dbReference>
<keyword evidence="4 10" id="KW-0812">Transmembrane</keyword>
<dbReference type="InterPro" id="IPR036318">
    <property type="entry name" value="FAD-bd_PCMH-like_sf"/>
</dbReference>
<dbReference type="GO" id="GO:0005886">
    <property type="term" value="C:plasma membrane"/>
    <property type="evidence" value="ECO:0007669"/>
    <property type="project" value="UniProtKB-SubCell"/>
</dbReference>
<comment type="caution">
    <text evidence="14">The sequence shown here is derived from an EMBL/GenBank/DDBJ whole genome shotgun (WGS) entry which is preliminary data.</text>
</comment>
<dbReference type="SUPFAM" id="SSF54631">
    <property type="entry name" value="CBS-domain pair"/>
    <property type="match status" value="1"/>
</dbReference>
<dbReference type="CDD" id="cd04590">
    <property type="entry name" value="CBS_pair_CorC_HlyC_assoc"/>
    <property type="match status" value="1"/>
</dbReference>
<dbReference type="Pfam" id="PF03471">
    <property type="entry name" value="CorC_HlyC"/>
    <property type="match status" value="1"/>
</dbReference>
<evidence type="ECO:0000256" key="4">
    <source>
        <dbReference type="ARBA" id="ARBA00022692"/>
    </source>
</evidence>
<dbReference type="AlphaFoldDB" id="A0A0R2PQS0"/>
<proteinExistence type="inferred from homology"/>
<evidence type="ECO:0000256" key="9">
    <source>
        <dbReference type="PROSITE-ProRule" id="PRU00703"/>
    </source>
</evidence>
<evidence type="ECO:0000256" key="10">
    <source>
        <dbReference type="PROSITE-ProRule" id="PRU01193"/>
    </source>
</evidence>
<reference evidence="15" key="1">
    <citation type="submission" date="2015-10" db="EMBL/GenBank/DDBJ databases">
        <title>Metagenome-Assembled Genomes uncover a global brackish microbiome.</title>
        <authorList>
            <person name="Hugerth L.W."/>
            <person name="Larsson J."/>
            <person name="Alneberg J."/>
            <person name="Lindh M.V."/>
            <person name="Legrand C."/>
            <person name="Pinhassi J."/>
            <person name="Andersson A."/>
        </authorList>
    </citation>
    <scope>NUCLEOTIDE SEQUENCE [LARGE SCALE GENOMIC DNA]</scope>
</reference>
<dbReference type="SUPFAM" id="SSF56176">
    <property type="entry name" value="FAD-binding/transporter-associated domain-like"/>
    <property type="match status" value="1"/>
</dbReference>
<dbReference type="InterPro" id="IPR016169">
    <property type="entry name" value="FAD-bd_PCMH_sub2"/>
</dbReference>
<gene>
    <name evidence="14" type="ORF">ABR63_04895</name>
</gene>
<feature type="transmembrane region" description="Helical" evidence="11">
    <location>
        <begin position="60"/>
        <end position="85"/>
    </location>
</feature>
<dbReference type="PROSITE" id="PS51846">
    <property type="entry name" value="CNNM"/>
    <property type="match status" value="1"/>
</dbReference>
<keyword evidence="8 10" id="KW-0472">Membrane</keyword>
<dbReference type="EMBL" id="LIAV01000097">
    <property type="protein sequence ID" value="KRO40543.1"/>
    <property type="molecule type" value="Genomic_DNA"/>
</dbReference>
<evidence type="ECO:0000256" key="7">
    <source>
        <dbReference type="ARBA" id="ARBA00023122"/>
    </source>
</evidence>
<dbReference type="Gene3D" id="3.10.580.10">
    <property type="entry name" value="CBS-domain"/>
    <property type="match status" value="1"/>
</dbReference>
<evidence type="ECO:0000259" key="12">
    <source>
        <dbReference type="PROSITE" id="PS51371"/>
    </source>
</evidence>
<feature type="domain" description="CNNM transmembrane" evidence="13">
    <location>
        <begin position="2"/>
        <end position="196"/>
    </location>
</feature>
<dbReference type="InterPro" id="IPR046342">
    <property type="entry name" value="CBS_dom_sf"/>
</dbReference>
<feature type="transmembrane region" description="Helical" evidence="11">
    <location>
        <begin position="92"/>
        <end position="109"/>
    </location>
</feature>
<evidence type="ECO:0000256" key="3">
    <source>
        <dbReference type="ARBA" id="ARBA00022475"/>
    </source>
</evidence>
<evidence type="ECO:0000256" key="5">
    <source>
        <dbReference type="ARBA" id="ARBA00022737"/>
    </source>
</evidence>
<dbReference type="GO" id="GO:0050660">
    <property type="term" value="F:flavin adenine dinucleotide binding"/>
    <property type="evidence" value="ECO:0007669"/>
    <property type="project" value="InterPro"/>
</dbReference>
<keyword evidence="6 10" id="KW-1133">Transmembrane helix</keyword>
<evidence type="ECO:0000256" key="2">
    <source>
        <dbReference type="ARBA" id="ARBA00006337"/>
    </source>
</evidence>
<evidence type="ECO:0000256" key="1">
    <source>
        <dbReference type="ARBA" id="ARBA00004651"/>
    </source>
</evidence>
<comment type="subcellular location">
    <subcellularLocation>
        <location evidence="1">Cell membrane</location>
        <topology evidence="1">Multi-pass membrane protein</topology>
    </subcellularLocation>
</comment>
<evidence type="ECO:0000313" key="14">
    <source>
        <dbReference type="EMBL" id="KRO40543.1"/>
    </source>
</evidence>
<dbReference type="SMART" id="SM01091">
    <property type="entry name" value="CorC_HlyC"/>
    <property type="match status" value="1"/>
</dbReference>
<feature type="domain" description="CBS" evidence="12">
    <location>
        <begin position="272"/>
        <end position="333"/>
    </location>
</feature>
<dbReference type="PROSITE" id="PS51371">
    <property type="entry name" value="CBS"/>
    <property type="match status" value="1"/>
</dbReference>